<reference evidence="1 2" key="1">
    <citation type="submission" date="2016-01" db="EMBL/GenBank/DDBJ databases">
        <title>Biosynthesis of antibiotic leucinostatins and their inhibition on Phytophthora in bio-control Purpureocillium lilacinum.</title>
        <authorList>
            <person name="Wang G."/>
            <person name="Liu Z."/>
            <person name="Lin R."/>
            <person name="Li E."/>
            <person name="Mao Z."/>
            <person name="Ling J."/>
            <person name="Yin W."/>
            <person name="Xie B."/>
        </authorList>
    </citation>
    <scope>NUCLEOTIDE SEQUENCE [LARGE SCALE GENOMIC DNA]</scope>
    <source>
        <strain evidence="1">PLBJ-1</strain>
    </source>
</reference>
<sequence>MCVCQAKYPMYSSVEGTCQDCITCLPGGCRGCRPQRLAEGPNLGRGADLGRGERRRRVMGGGACLTDGLDRQQRGHRV</sequence>
<gene>
    <name evidence="1" type="ORF">VFPBJ_05758</name>
</gene>
<protein>
    <submittedName>
        <fullName evidence="1">Uncharacterized protein</fullName>
    </submittedName>
</protein>
<name>A0A179GS77_PURLI</name>
<dbReference type="AlphaFoldDB" id="A0A179GS77"/>
<accession>A0A179GS77</accession>
<comment type="caution">
    <text evidence="1">The sequence shown here is derived from an EMBL/GenBank/DDBJ whole genome shotgun (WGS) entry which is preliminary data.</text>
</comment>
<evidence type="ECO:0000313" key="2">
    <source>
        <dbReference type="Proteomes" id="UP000078240"/>
    </source>
</evidence>
<dbReference type="Proteomes" id="UP000078240">
    <property type="component" value="Unassembled WGS sequence"/>
</dbReference>
<evidence type="ECO:0000313" key="1">
    <source>
        <dbReference type="EMBL" id="OAQ80173.1"/>
    </source>
</evidence>
<dbReference type="EMBL" id="LSBH01000004">
    <property type="protein sequence ID" value="OAQ80173.1"/>
    <property type="molecule type" value="Genomic_DNA"/>
</dbReference>
<organism evidence="1 2">
    <name type="scientific">Purpureocillium lilacinum</name>
    <name type="common">Paecilomyces lilacinus</name>
    <dbReference type="NCBI Taxonomy" id="33203"/>
    <lineage>
        <taxon>Eukaryota</taxon>
        <taxon>Fungi</taxon>
        <taxon>Dikarya</taxon>
        <taxon>Ascomycota</taxon>
        <taxon>Pezizomycotina</taxon>
        <taxon>Sordariomycetes</taxon>
        <taxon>Hypocreomycetidae</taxon>
        <taxon>Hypocreales</taxon>
        <taxon>Ophiocordycipitaceae</taxon>
        <taxon>Purpureocillium</taxon>
    </lineage>
</organism>
<proteinExistence type="predicted"/>